<organism evidence="2">
    <name type="scientific">candidate division TA06 bacterium ADurb.Bin417</name>
    <dbReference type="NCBI Taxonomy" id="1852828"/>
    <lineage>
        <taxon>Bacteria</taxon>
        <taxon>Bacteria division TA06</taxon>
    </lineage>
</organism>
<accession>A0A1V5MCL0</accession>
<dbReference type="EMBL" id="MWAK01000214">
    <property type="protein sequence ID" value="OPZ90974.1"/>
    <property type="molecule type" value="Genomic_DNA"/>
</dbReference>
<proteinExistence type="predicted"/>
<evidence type="ECO:0000313" key="2">
    <source>
        <dbReference type="EMBL" id="OPZ90974.1"/>
    </source>
</evidence>
<protein>
    <submittedName>
        <fullName evidence="2">Chromosome partition protein Smc</fullName>
    </submittedName>
</protein>
<evidence type="ECO:0000256" key="1">
    <source>
        <dbReference type="SAM" id="SignalP"/>
    </source>
</evidence>
<dbReference type="PROSITE" id="PS51257">
    <property type="entry name" value="PROKAR_LIPOPROTEIN"/>
    <property type="match status" value="1"/>
</dbReference>
<feature type="chain" id="PRO_5011985621" evidence="1">
    <location>
        <begin position="24"/>
        <end position="225"/>
    </location>
</feature>
<sequence length="225" mass="25123">MKKKSLITVFSIGLVLLSGCVAMQEDVTNLDGRLISIQERLAQVETRLETVDRENRENRKIFEESLLAKQATLSEELIRLRERIATGEGNAAALAEQLKQESERAEKFRTATGQDLADFQKGLTARLDLIQGDLAVLKGIQEKQGIRLAEVTGAVERLARDQAELDSQPVSFDTALVMSRPEIEARLAVILEEVTKENSALRDRLTELEKRVKALKPAASSRTRR</sequence>
<keyword evidence="1" id="KW-0732">Signal</keyword>
<gene>
    <name evidence="2" type="primary">smc</name>
    <name evidence="2" type="ORF">BWY73_01209</name>
</gene>
<feature type="signal peptide" evidence="1">
    <location>
        <begin position="1"/>
        <end position="23"/>
    </location>
</feature>
<comment type="caution">
    <text evidence="2">The sequence shown here is derived from an EMBL/GenBank/DDBJ whole genome shotgun (WGS) entry which is preliminary data.</text>
</comment>
<reference evidence="2" key="1">
    <citation type="submission" date="2017-02" db="EMBL/GenBank/DDBJ databases">
        <title>Delving into the versatile metabolic prowess of the omnipresent phylum Bacteroidetes.</title>
        <authorList>
            <person name="Nobu M.K."/>
            <person name="Mei R."/>
            <person name="Narihiro T."/>
            <person name="Kuroda K."/>
            <person name="Liu W.-T."/>
        </authorList>
    </citation>
    <scope>NUCLEOTIDE SEQUENCE</scope>
    <source>
        <strain evidence="2">ADurb.Bin417</strain>
    </source>
</reference>
<name>A0A1V5MCL0_UNCT6</name>
<dbReference type="AlphaFoldDB" id="A0A1V5MCL0"/>
<dbReference type="Proteomes" id="UP000485484">
    <property type="component" value="Unassembled WGS sequence"/>
</dbReference>